<sequence length="255" mass="28302">MTYCIGLYMNDGMVMLADTRTNAGVDNISTFRKLTVWEEPGDRVMALMTAGNLAVSQAVVNLLHEGIEFCDLSKSKECSTETLLTVPSMFQAAQLVGAAVREVYKTDGKALQAQSANFDVSMILGGQIKGRRMRLFQIYSAGNFIEATEDTPFFQIGENKYGKPILDRAFTYQTDLATAVKLSFVSMDSTLRSNMSVGMPLDMMVYKKDSIAVETRRRIEPDDQYFSSISQVWGSHLREAQASLPNPPWLNGKVS</sequence>
<dbReference type="Proteomes" id="UP000287447">
    <property type="component" value="Unassembled WGS sequence"/>
</dbReference>
<organism evidence="1 2">
    <name type="scientific">Hwanghaeella grinnelliae</name>
    <dbReference type="NCBI Taxonomy" id="2500179"/>
    <lineage>
        <taxon>Bacteria</taxon>
        <taxon>Pseudomonadati</taxon>
        <taxon>Pseudomonadota</taxon>
        <taxon>Alphaproteobacteria</taxon>
        <taxon>Rhodospirillales</taxon>
        <taxon>Rhodospirillaceae</taxon>
        <taxon>Hwanghaeella</taxon>
    </lineage>
</organism>
<dbReference type="RefSeq" id="WP_127766282.1">
    <property type="nucleotide sequence ID" value="NZ_SADE01000002.1"/>
</dbReference>
<protein>
    <submittedName>
        <fullName evidence="1">Peptidase</fullName>
    </submittedName>
</protein>
<dbReference type="CDD" id="cd03765">
    <property type="entry name" value="proteasome_beta_bacterial"/>
    <property type="match status" value="1"/>
</dbReference>
<dbReference type="AlphaFoldDB" id="A0A437QQK5"/>
<dbReference type="EMBL" id="SADE01000002">
    <property type="protein sequence ID" value="RVU36806.1"/>
    <property type="molecule type" value="Genomic_DNA"/>
</dbReference>
<accession>A0A437QQK5</accession>
<name>A0A437QQK5_9PROT</name>
<reference evidence="2" key="1">
    <citation type="submission" date="2019-01" db="EMBL/GenBank/DDBJ databases">
        <title>Gri0909 isolated from a small marine red alga.</title>
        <authorList>
            <person name="Kim J."/>
            <person name="Jeong S.E."/>
            <person name="Jeon C.O."/>
        </authorList>
    </citation>
    <scope>NUCLEOTIDE SEQUENCE [LARGE SCALE GENOMIC DNA]</scope>
    <source>
        <strain evidence="2">Gri0909</strain>
    </source>
</reference>
<keyword evidence="2" id="KW-1185">Reference proteome</keyword>
<proteinExistence type="predicted"/>
<dbReference type="Gene3D" id="3.60.20.10">
    <property type="entry name" value="Glutamine Phosphoribosylpyrophosphate, subunit 1, domain 1"/>
    <property type="match status" value="1"/>
</dbReference>
<dbReference type="OrthoDB" id="9786336at2"/>
<gene>
    <name evidence="1" type="ORF">EOI86_16715</name>
</gene>
<evidence type="ECO:0000313" key="2">
    <source>
        <dbReference type="Proteomes" id="UP000287447"/>
    </source>
</evidence>
<dbReference type="SUPFAM" id="SSF56235">
    <property type="entry name" value="N-terminal nucleophile aminohydrolases (Ntn hydrolases)"/>
    <property type="match status" value="1"/>
</dbReference>
<dbReference type="PIRSF" id="PIRSF009120">
    <property type="entry name" value="UCP009120_prtse"/>
    <property type="match status" value="1"/>
</dbReference>
<dbReference type="InterPro" id="IPR016545">
    <property type="entry name" value="UCP009120_prtse"/>
</dbReference>
<dbReference type="InterPro" id="IPR029055">
    <property type="entry name" value="Ntn_hydrolases_N"/>
</dbReference>
<evidence type="ECO:0000313" key="1">
    <source>
        <dbReference type="EMBL" id="RVU36806.1"/>
    </source>
</evidence>
<comment type="caution">
    <text evidence="1">The sequence shown here is derived from an EMBL/GenBank/DDBJ whole genome shotgun (WGS) entry which is preliminary data.</text>
</comment>